<dbReference type="OrthoDB" id="2288928at2759"/>
<keyword evidence="7" id="KW-1185">Reference proteome</keyword>
<dbReference type="PANTHER" id="PTHR44019:SF20">
    <property type="entry name" value="WD REPEAT-CONTAINING PROTEIN 55"/>
    <property type="match status" value="1"/>
</dbReference>
<keyword evidence="2 5" id="KW-0853">WD repeat</keyword>
<keyword evidence="3" id="KW-0677">Repeat</keyword>
<dbReference type="PROSITE" id="PS00678">
    <property type="entry name" value="WD_REPEATS_1"/>
    <property type="match status" value="1"/>
</dbReference>
<dbReference type="SMART" id="SM00320">
    <property type="entry name" value="WD40"/>
    <property type="match status" value="6"/>
</dbReference>
<dbReference type="Gene3D" id="2.130.10.10">
    <property type="entry name" value="YVTN repeat-like/Quinoprotein amine dehydrogenase"/>
    <property type="match status" value="2"/>
</dbReference>
<feature type="repeat" description="WD" evidence="5">
    <location>
        <begin position="270"/>
        <end position="296"/>
    </location>
</feature>
<dbReference type="InterPro" id="IPR001680">
    <property type="entry name" value="WD40_rpt"/>
</dbReference>
<dbReference type="Pfam" id="PF24796">
    <property type="entry name" value="WDR55"/>
    <property type="match status" value="1"/>
</dbReference>
<accession>A0A6A4VW30</accession>
<dbReference type="Proteomes" id="UP000440578">
    <property type="component" value="Unassembled WGS sequence"/>
</dbReference>
<evidence type="ECO:0000256" key="4">
    <source>
        <dbReference type="ARBA" id="ARBA00023478"/>
    </source>
</evidence>
<dbReference type="InterPro" id="IPR036322">
    <property type="entry name" value="WD40_repeat_dom_sf"/>
</dbReference>
<sequence>MSAPPDIKHKCDVLNLKFHPQADRLVISTVDGKIAIHSYSAERSDLALTLPKCRSTCRALEFSGDGGQLFSGWADGSLRIHSMETGALKRRLPAAHPSGVYSVLPLTERIVASGDDDGTVKLWDYRARKEVMSVKQCEDYISDLIADDDQRYLVASSGEGTITSFSLRSRTVHTQCDMYEAPLTCMTFIKEQKKLAVGMASDQGRVPIFKWGHFGEHVNVFKGHPSSINAMVAATDSLVIMGYDDGEIRACNILPYKYFGVVGQHRKLPVEALTLSRDGRLLASCSHDQLVRFWDVAYLYERRFETRGMEWQQRAKKGDAQKLLPSSKVKPAADFFSDLPKDDQGGTFFWD</sequence>
<evidence type="ECO:0000256" key="1">
    <source>
        <dbReference type="ARBA" id="ARBA00007625"/>
    </source>
</evidence>
<comment type="similarity">
    <text evidence="1">Belongs to the WD repeat WDR55 family.</text>
</comment>
<dbReference type="InterPro" id="IPR019775">
    <property type="entry name" value="WD40_repeat_CS"/>
</dbReference>
<feature type="repeat" description="WD" evidence="5">
    <location>
        <begin position="93"/>
        <end position="133"/>
    </location>
</feature>
<dbReference type="InterPro" id="IPR015943">
    <property type="entry name" value="WD40/YVTN_repeat-like_dom_sf"/>
</dbReference>
<dbReference type="AlphaFoldDB" id="A0A6A4VW30"/>
<comment type="caution">
    <text evidence="6">The sequence shown here is derived from an EMBL/GenBank/DDBJ whole genome shotgun (WGS) entry which is preliminary data.</text>
</comment>
<evidence type="ECO:0000313" key="6">
    <source>
        <dbReference type="EMBL" id="KAF0298355.1"/>
    </source>
</evidence>
<protein>
    <recommendedName>
        <fullName evidence="4">WD repeat-containing protein 55 homolog</fullName>
    </recommendedName>
</protein>
<gene>
    <name evidence="6" type="ORF">FJT64_004300</name>
</gene>
<proteinExistence type="inferred from homology"/>
<reference evidence="6 7" key="1">
    <citation type="submission" date="2019-07" db="EMBL/GenBank/DDBJ databases">
        <title>Draft genome assembly of a fouling barnacle, Amphibalanus amphitrite (Darwin, 1854): The first reference genome for Thecostraca.</title>
        <authorList>
            <person name="Kim W."/>
        </authorList>
    </citation>
    <scope>NUCLEOTIDE SEQUENCE [LARGE SCALE GENOMIC DNA]</scope>
    <source>
        <strain evidence="6">SNU_AA5</strain>
        <tissue evidence="6">Soma without cirri and trophi</tissue>
    </source>
</reference>
<organism evidence="6 7">
    <name type="scientific">Amphibalanus amphitrite</name>
    <name type="common">Striped barnacle</name>
    <name type="synonym">Balanus amphitrite</name>
    <dbReference type="NCBI Taxonomy" id="1232801"/>
    <lineage>
        <taxon>Eukaryota</taxon>
        <taxon>Metazoa</taxon>
        <taxon>Ecdysozoa</taxon>
        <taxon>Arthropoda</taxon>
        <taxon>Crustacea</taxon>
        <taxon>Multicrustacea</taxon>
        <taxon>Cirripedia</taxon>
        <taxon>Thoracica</taxon>
        <taxon>Thoracicalcarea</taxon>
        <taxon>Balanomorpha</taxon>
        <taxon>Balanoidea</taxon>
        <taxon>Balanidae</taxon>
        <taxon>Amphibalaninae</taxon>
        <taxon>Amphibalanus</taxon>
    </lineage>
</organism>
<evidence type="ECO:0000256" key="5">
    <source>
        <dbReference type="PROSITE-ProRule" id="PRU00221"/>
    </source>
</evidence>
<dbReference type="EMBL" id="VIIS01001436">
    <property type="protein sequence ID" value="KAF0298355.1"/>
    <property type="molecule type" value="Genomic_DNA"/>
</dbReference>
<dbReference type="PANTHER" id="PTHR44019">
    <property type="entry name" value="WD REPEAT-CONTAINING PROTEIN 55"/>
    <property type="match status" value="1"/>
</dbReference>
<evidence type="ECO:0000313" key="7">
    <source>
        <dbReference type="Proteomes" id="UP000440578"/>
    </source>
</evidence>
<dbReference type="SUPFAM" id="SSF50978">
    <property type="entry name" value="WD40 repeat-like"/>
    <property type="match status" value="1"/>
</dbReference>
<dbReference type="PROSITE" id="PS50082">
    <property type="entry name" value="WD_REPEATS_2"/>
    <property type="match status" value="2"/>
</dbReference>
<name>A0A6A4VW30_AMPAM</name>
<evidence type="ECO:0000256" key="3">
    <source>
        <dbReference type="ARBA" id="ARBA00022737"/>
    </source>
</evidence>
<dbReference type="InterPro" id="IPR050505">
    <property type="entry name" value="WDR55/POC1"/>
</dbReference>
<evidence type="ECO:0000256" key="2">
    <source>
        <dbReference type="ARBA" id="ARBA00022574"/>
    </source>
</evidence>